<dbReference type="OrthoDB" id="6028417at2"/>
<name>A0A7W3YUK1_9GAMM</name>
<reference evidence="1 2" key="1">
    <citation type="submission" date="2020-08" db="EMBL/GenBank/DDBJ databases">
        <title>Stenotrophomonas sp. W1S232.</title>
        <authorList>
            <person name="Deng Y."/>
        </authorList>
    </citation>
    <scope>NUCLEOTIDE SEQUENCE [LARGE SCALE GENOMIC DNA]</scope>
    <source>
        <strain evidence="1 2">W1S232</strain>
    </source>
</reference>
<accession>A0A7W3YUK1</accession>
<proteinExistence type="predicted"/>
<evidence type="ECO:0000313" key="1">
    <source>
        <dbReference type="EMBL" id="MBB1115864.1"/>
    </source>
</evidence>
<organism evidence="1 2">
    <name type="scientific">Stenotrophomonas koreensis</name>
    <dbReference type="NCBI Taxonomy" id="266128"/>
    <lineage>
        <taxon>Bacteria</taxon>
        <taxon>Pseudomonadati</taxon>
        <taxon>Pseudomonadota</taxon>
        <taxon>Gammaproteobacteria</taxon>
        <taxon>Lysobacterales</taxon>
        <taxon>Lysobacteraceae</taxon>
        <taxon>Stenotrophomonas</taxon>
    </lineage>
</organism>
<sequence length="141" mass="16180">MLVALLVGLIVAAGVWLHDRRQRDRQLQLAQEQSFSQLRFPTYGQRLTGAEVTVIRRDQCPPPAPVLPAAQAAAQASWWYCVGPRRTCYMAVALCERQWLRWQVRWVVRPLDEQHMRQALDGDDEALWLAFGEVGERGLQL</sequence>
<evidence type="ECO:0000313" key="2">
    <source>
        <dbReference type="Proteomes" id="UP000550609"/>
    </source>
</evidence>
<dbReference type="AlphaFoldDB" id="A0A7W3YUK1"/>
<comment type="caution">
    <text evidence="1">The sequence shown here is derived from an EMBL/GenBank/DDBJ whole genome shotgun (WGS) entry which is preliminary data.</text>
</comment>
<protein>
    <submittedName>
        <fullName evidence="1">Uncharacterized protein</fullName>
    </submittedName>
</protein>
<dbReference type="Proteomes" id="UP000550609">
    <property type="component" value="Unassembled WGS sequence"/>
</dbReference>
<dbReference type="RefSeq" id="WP_152981175.1">
    <property type="nucleotide sequence ID" value="NZ_JACIUV010000001.1"/>
</dbReference>
<dbReference type="EMBL" id="JACIUV010000001">
    <property type="protein sequence ID" value="MBB1115864.1"/>
    <property type="molecule type" value="Genomic_DNA"/>
</dbReference>
<gene>
    <name evidence="1" type="ORF">H4O09_02130</name>
</gene>